<dbReference type="InterPro" id="IPR005821">
    <property type="entry name" value="Ion_trans_dom"/>
</dbReference>
<sequence>LRMMRAFRVFRLFKRVKPLNKLMVSLAKAVPGVVNAFFILLLVMSIYAILAVDFFMDYGEGGHYSNEHGESVEMTTPRGNDFGFDYFGNFGKSLFTLFQVLTGDSWSEVIARPMLHSGISITYPLGVSFFFVSFVIVNTLVLINVVVSVLLEKMVDGPVPNDRALLEDEDEESESDDGNEEITSRDPSKTDCTSLEEDPMDTSTPHRVQRDMLTSKTSCISWEEDLAETDMPHRPRHALQHSLLMSSASSLDAEDTEDTE</sequence>
<keyword evidence="4 6" id="KW-0472">Membrane</keyword>
<feature type="non-terminal residue" evidence="8">
    <location>
        <position position="1"/>
    </location>
</feature>
<dbReference type="GO" id="GO:0001518">
    <property type="term" value="C:voltage-gated sodium channel complex"/>
    <property type="evidence" value="ECO:0007669"/>
    <property type="project" value="TreeGrafter"/>
</dbReference>
<dbReference type="InterPro" id="IPR043203">
    <property type="entry name" value="VGCC_Ca_Na"/>
</dbReference>
<name>A0A813J9C3_POLGL</name>
<reference evidence="8" key="1">
    <citation type="submission" date="2021-02" db="EMBL/GenBank/DDBJ databases">
        <authorList>
            <person name="Dougan E. K."/>
            <person name="Rhodes N."/>
            <person name="Thang M."/>
            <person name="Chan C."/>
        </authorList>
    </citation>
    <scope>NUCLEOTIDE SEQUENCE</scope>
</reference>
<evidence type="ECO:0000256" key="2">
    <source>
        <dbReference type="ARBA" id="ARBA00022692"/>
    </source>
</evidence>
<evidence type="ECO:0000259" key="7">
    <source>
        <dbReference type="Pfam" id="PF00520"/>
    </source>
</evidence>
<feature type="domain" description="Ion transport" evidence="7">
    <location>
        <begin position="1"/>
        <end position="153"/>
    </location>
</feature>
<dbReference type="SUPFAM" id="SSF81324">
    <property type="entry name" value="Voltage-gated potassium channels"/>
    <property type="match status" value="1"/>
</dbReference>
<feature type="compositionally biased region" description="Polar residues" evidence="5">
    <location>
        <begin position="201"/>
        <end position="214"/>
    </location>
</feature>
<evidence type="ECO:0000256" key="5">
    <source>
        <dbReference type="SAM" id="MobiDB-lite"/>
    </source>
</evidence>
<dbReference type="Gene3D" id="1.10.287.70">
    <property type="match status" value="1"/>
</dbReference>
<dbReference type="PANTHER" id="PTHR10037:SF62">
    <property type="entry name" value="SODIUM CHANNEL PROTEIN 60E"/>
    <property type="match status" value="1"/>
</dbReference>
<accession>A0A813J9C3</accession>
<feature type="compositionally biased region" description="Acidic residues" evidence="5">
    <location>
        <begin position="167"/>
        <end position="180"/>
    </location>
</feature>
<evidence type="ECO:0000313" key="8">
    <source>
        <dbReference type="EMBL" id="CAE8669548.1"/>
    </source>
</evidence>
<gene>
    <name evidence="8" type="ORF">PGLA2088_LOCUS17223</name>
</gene>
<feature type="region of interest" description="Disordered" evidence="5">
    <location>
        <begin position="160"/>
        <end position="214"/>
    </location>
</feature>
<evidence type="ECO:0000256" key="6">
    <source>
        <dbReference type="SAM" id="Phobius"/>
    </source>
</evidence>
<evidence type="ECO:0000313" key="9">
    <source>
        <dbReference type="Proteomes" id="UP000626109"/>
    </source>
</evidence>
<dbReference type="AlphaFoldDB" id="A0A813J9C3"/>
<keyword evidence="3 6" id="KW-1133">Transmembrane helix</keyword>
<feature type="region of interest" description="Disordered" evidence="5">
    <location>
        <begin position="231"/>
        <end position="260"/>
    </location>
</feature>
<keyword evidence="2 6" id="KW-0812">Transmembrane</keyword>
<evidence type="ECO:0000256" key="1">
    <source>
        <dbReference type="ARBA" id="ARBA00004141"/>
    </source>
</evidence>
<feature type="compositionally biased region" description="Low complexity" evidence="5">
    <location>
        <begin position="240"/>
        <end position="251"/>
    </location>
</feature>
<dbReference type="EMBL" id="CAJNNW010022644">
    <property type="protein sequence ID" value="CAE8669548.1"/>
    <property type="molecule type" value="Genomic_DNA"/>
</dbReference>
<dbReference type="Proteomes" id="UP000626109">
    <property type="component" value="Unassembled WGS sequence"/>
</dbReference>
<feature type="transmembrane region" description="Helical" evidence="6">
    <location>
        <begin position="129"/>
        <end position="151"/>
    </location>
</feature>
<comment type="caution">
    <text evidence="8">The sequence shown here is derived from an EMBL/GenBank/DDBJ whole genome shotgun (WGS) entry which is preliminary data.</text>
</comment>
<feature type="transmembrane region" description="Helical" evidence="6">
    <location>
        <begin position="21"/>
        <end position="50"/>
    </location>
</feature>
<comment type="subcellular location">
    <subcellularLocation>
        <location evidence="1">Membrane</location>
        <topology evidence="1">Multi-pass membrane protein</topology>
    </subcellularLocation>
</comment>
<proteinExistence type="predicted"/>
<dbReference type="PANTHER" id="PTHR10037">
    <property type="entry name" value="VOLTAGE-GATED CATION CHANNEL CALCIUM AND SODIUM"/>
    <property type="match status" value="1"/>
</dbReference>
<protein>
    <recommendedName>
        <fullName evidence="7">Ion transport domain-containing protein</fullName>
    </recommendedName>
</protein>
<dbReference type="Pfam" id="PF00520">
    <property type="entry name" value="Ion_trans"/>
    <property type="match status" value="1"/>
</dbReference>
<evidence type="ECO:0000256" key="4">
    <source>
        <dbReference type="ARBA" id="ARBA00023136"/>
    </source>
</evidence>
<dbReference type="GO" id="GO:0005248">
    <property type="term" value="F:voltage-gated sodium channel activity"/>
    <property type="evidence" value="ECO:0007669"/>
    <property type="project" value="TreeGrafter"/>
</dbReference>
<evidence type="ECO:0000256" key="3">
    <source>
        <dbReference type="ARBA" id="ARBA00022989"/>
    </source>
</evidence>
<feature type="non-terminal residue" evidence="8">
    <location>
        <position position="260"/>
    </location>
</feature>
<organism evidence="8 9">
    <name type="scientific">Polarella glacialis</name>
    <name type="common">Dinoflagellate</name>
    <dbReference type="NCBI Taxonomy" id="89957"/>
    <lineage>
        <taxon>Eukaryota</taxon>
        <taxon>Sar</taxon>
        <taxon>Alveolata</taxon>
        <taxon>Dinophyceae</taxon>
        <taxon>Suessiales</taxon>
        <taxon>Suessiaceae</taxon>
        <taxon>Polarella</taxon>
    </lineage>
</organism>